<dbReference type="PANTHER" id="PTHR42760">
    <property type="entry name" value="SHORT-CHAIN DEHYDROGENASES/REDUCTASES FAMILY MEMBER"/>
    <property type="match status" value="1"/>
</dbReference>
<dbReference type="PROSITE" id="PS00061">
    <property type="entry name" value="ADH_SHORT"/>
    <property type="match status" value="1"/>
</dbReference>
<comment type="similarity">
    <text evidence="1">Belongs to the short-chain dehydrogenases/reductases (SDR) family.</text>
</comment>
<comment type="caution">
    <text evidence="3">The sequence shown here is derived from an EMBL/GenBank/DDBJ whole genome shotgun (WGS) entry which is preliminary data.</text>
</comment>
<organism evidence="3 4">
    <name type="scientific">Hyphomonas pacifica</name>
    <dbReference type="NCBI Taxonomy" id="1280941"/>
    <lineage>
        <taxon>Bacteria</taxon>
        <taxon>Pseudomonadati</taxon>
        <taxon>Pseudomonadota</taxon>
        <taxon>Alphaproteobacteria</taxon>
        <taxon>Hyphomonadales</taxon>
        <taxon>Hyphomonadaceae</taxon>
        <taxon>Hyphomonas</taxon>
    </lineage>
</organism>
<accession>A0A062TXZ2</accession>
<dbReference type="InterPro" id="IPR036291">
    <property type="entry name" value="NAD(P)-bd_dom_sf"/>
</dbReference>
<dbReference type="STRING" id="1280941.HY2_05895"/>
<dbReference type="SUPFAM" id="SSF51735">
    <property type="entry name" value="NAD(P)-binding Rossmann-fold domains"/>
    <property type="match status" value="1"/>
</dbReference>
<gene>
    <name evidence="3" type="ORF">HY3_06870</name>
</gene>
<keyword evidence="4" id="KW-1185">Reference proteome</keyword>
<dbReference type="PRINTS" id="PR00081">
    <property type="entry name" value="GDHRDH"/>
</dbReference>
<dbReference type="Proteomes" id="UP000249123">
    <property type="component" value="Unassembled WGS sequence"/>
</dbReference>
<dbReference type="FunFam" id="3.40.50.720:FF:000084">
    <property type="entry name" value="Short-chain dehydrogenase reductase"/>
    <property type="match status" value="1"/>
</dbReference>
<reference evidence="3 4" key="1">
    <citation type="submission" date="2013-04" db="EMBL/GenBank/DDBJ databases">
        <title>Hyphomonas sp. T24B3 Genome Sequencing.</title>
        <authorList>
            <person name="Lai Q."/>
            <person name="Shao Z."/>
        </authorList>
    </citation>
    <scope>NUCLEOTIDE SEQUENCE [LARGE SCALE GENOMIC DNA]</scope>
    <source>
        <strain evidence="3 4">T24B3</strain>
    </source>
</reference>
<dbReference type="Pfam" id="PF13561">
    <property type="entry name" value="adh_short_C2"/>
    <property type="match status" value="1"/>
</dbReference>
<evidence type="ECO:0000313" key="4">
    <source>
        <dbReference type="Proteomes" id="UP000249123"/>
    </source>
</evidence>
<evidence type="ECO:0000313" key="3">
    <source>
        <dbReference type="EMBL" id="RAN35814.1"/>
    </source>
</evidence>
<keyword evidence="2" id="KW-0560">Oxidoreductase</keyword>
<dbReference type="EMBL" id="AWFB01000002">
    <property type="protein sequence ID" value="RAN35814.1"/>
    <property type="molecule type" value="Genomic_DNA"/>
</dbReference>
<dbReference type="AlphaFoldDB" id="A0A062TXZ2"/>
<dbReference type="NCBIfam" id="NF005095">
    <property type="entry name" value="PRK06523.1"/>
    <property type="match status" value="1"/>
</dbReference>
<dbReference type="eggNOG" id="COG1028">
    <property type="taxonomic scope" value="Bacteria"/>
</dbReference>
<name>A0A062TXZ2_9PROT</name>
<dbReference type="PANTHER" id="PTHR42760:SF133">
    <property type="entry name" value="3-OXOACYL-[ACYL-CARRIER-PROTEIN] REDUCTASE"/>
    <property type="match status" value="1"/>
</dbReference>
<sequence>MSFDLDLGNCRALVTGGTKGVGRAVVEAFTSHGVRVLTTARHELDDLPAGVNFIAADISLSEGCERVAEAALRLLGGVDILVHVAGGSSAPAGGFAVLDEQEWQREMNLNLFPAVRLDRALLPDMIARGFGVVIHVSSIQARMPLPNATTAYASAKAALAAYSKSLSKEVGPKGIRVMRVSPGWVKTEAAIALVNRIAAEKGVDFDAAQQSLMDSLGGIALGRPSEPEEVADLITFLASPRAGAITGADYVIDGGTLPTV</sequence>
<accession>A0A328JPQ2</accession>
<dbReference type="OrthoDB" id="8959163at2"/>
<proteinExistence type="inferred from homology"/>
<dbReference type="Gene3D" id="3.40.50.720">
    <property type="entry name" value="NAD(P)-binding Rossmann-like Domain"/>
    <property type="match status" value="1"/>
</dbReference>
<dbReference type="RefSeq" id="WP_034829271.1">
    <property type="nucleotide sequence ID" value="NZ_AWFA01000078.1"/>
</dbReference>
<dbReference type="InterPro" id="IPR002347">
    <property type="entry name" value="SDR_fam"/>
</dbReference>
<evidence type="ECO:0000256" key="2">
    <source>
        <dbReference type="ARBA" id="ARBA00023002"/>
    </source>
</evidence>
<evidence type="ECO:0000256" key="1">
    <source>
        <dbReference type="ARBA" id="ARBA00006484"/>
    </source>
</evidence>
<dbReference type="PRINTS" id="PR00080">
    <property type="entry name" value="SDRFAMILY"/>
</dbReference>
<dbReference type="InterPro" id="IPR020904">
    <property type="entry name" value="Sc_DH/Rdtase_CS"/>
</dbReference>
<protein>
    <submittedName>
        <fullName evidence="3">Uncharacterized protein</fullName>
    </submittedName>
</protein>
<dbReference type="GO" id="GO:0016616">
    <property type="term" value="F:oxidoreductase activity, acting on the CH-OH group of donors, NAD or NADP as acceptor"/>
    <property type="evidence" value="ECO:0007669"/>
    <property type="project" value="TreeGrafter"/>
</dbReference>